<dbReference type="Pfam" id="PF12870">
    <property type="entry name" value="DUF4878"/>
    <property type="match status" value="1"/>
</dbReference>
<dbReference type="OrthoDB" id="1751623at2"/>
<dbReference type="EMBL" id="NOJY02000021">
    <property type="protein sequence ID" value="RDY26698.1"/>
    <property type="molecule type" value="Genomic_DNA"/>
</dbReference>
<reference evidence="3 4" key="1">
    <citation type="journal article" date="2017" name="Genome Announc.">
        <title>Draft Genome Sequence of Romboutsia weinsteinii sp. nov. Strain CCRI-19649(T) Isolated from Surface Water.</title>
        <authorList>
            <person name="Maheux A.F."/>
            <person name="Boudreau D.K."/>
            <person name="Berube E."/>
            <person name="Boissinot M."/>
            <person name="Cantin P."/>
            <person name="Raymond F."/>
            <person name="Corbeil J."/>
            <person name="Omar R.F."/>
            <person name="Bergeron M.G."/>
        </authorList>
    </citation>
    <scope>NUCLEOTIDE SEQUENCE [LARGE SCALE GENOMIC DNA]</scope>
    <source>
        <strain evidence="3 4">CCRI-19649</strain>
    </source>
</reference>
<feature type="chain" id="PRO_5038382086" evidence="1">
    <location>
        <begin position="23"/>
        <end position="174"/>
    </location>
</feature>
<evidence type="ECO:0000313" key="4">
    <source>
        <dbReference type="Proteomes" id="UP000215694"/>
    </source>
</evidence>
<name>A0A371J209_9FIRM</name>
<keyword evidence="1" id="KW-0732">Signal</keyword>
<keyword evidence="4" id="KW-1185">Reference proteome</keyword>
<evidence type="ECO:0000256" key="1">
    <source>
        <dbReference type="SAM" id="SignalP"/>
    </source>
</evidence>
<dbReference type="PROSITE" id="PS51257">
    <property type="entry name" value="PROKAR_LIPOPROTEIN"/>
    <property type="match status" value="1"/>
</dbReference>
<evidence type="ECO:0000313" key="3">
    <source>
        <dbReference type="EMBL" id="RDY26698.1"/>
    </source>
</evidence>
<feature type="domain" description="DUF4878" evidence="2">
    <location>
        <begin position="20"/>
        <end position="68"/>
    </location>
</feature>
<evidence type="ECO:0000259" key="2">
    <source>
        <dbReference type="Pfam" id="PF12870"/>
    </source>
</evidence>
<sequence>MIKKIKLVCMALCTIFILTGCASQSPSDVVNQYFKEIKEGTNADVSKYLMESIEEQTNTVENTEEDNELIDVVFSKLDAKVLNENVDGDTATVEVELTGVNFGNIMLEVIQESIGNMFSGTESTEEDMTNLMLDKAKNSELQTRTGKINLSKVDKKWQIETDEDVMTLMLGTVE</sequence>
<proteinExistence type="predicted"/>
<protein>
    <submittedName>
        <fullName evidence="3">DUF4878 domain-containing protein</fullName>
    </submittedName>
</protein>
<dbReference type="Proteomes" id="UP000215694">
    <property type="component" value="Unassembled WGS sequence"/>
</dbReference>
<dbReference type="AlphaFoldDB" id="A0A371J209"/>
<accession>A0A371J209</accession>
<feature type="signal peptide" evidence="1">
    <location>
        <begin position="1"/>
        <end position="22"/>
    </location>
</feature>
<dbReference type="InterPro" id="IPR024267">
    <property type="entry name" value="DUF4878"/>
</dbReference>
<organism evidence="3 4">
    <name type="scientific">Romboutsia weinsteinii</name>
    <dbReference type="NCBI Taxonomy" id="2020949"/>
    <lineage>
        <taxon>Bacteria</taxon>
        <taxon>Bacillati</taxon>
        <taxon>Bacillota</taxon>
        <taxon>Clostridia</taxon>
        <taxon>Peptostreptococcales</taxon>
        <taxon>Peptostreptococcaceae</taxon>
        <taxon>Romboutsia</taxon>
    </lineage>
</organism>
<gene>
    <name evidence="3" type="ORF">CHL78_012155</name>
</gene>
<comment type="caution">
    <text evidence="3">The sequence shown here is derived from an EMBL/GenBank/DDBJ whole genome shotgun (WGS) entry which is preliminary data.</text>
</comment>
<dbReference type="RefSeq" id="WP_094366689.1">
    <property type="nucleotide sequence ID" value="NZ_NOJY02000021.1"/>
</dbReference>